<feature type="region of interest" description="Disordered" evidence="1">
    <location>
        <begin position="15"/>
        <end position="44"/>
    </location>
</feature>
<organism evidence="2 3">
    <name type="scientific">Aliishimia ponticola</name>
    <dbReference type="NCBI Taxonomy" id="2499833"/>
    <lineage>
        <taxon>Bacteria</taxon>
        <taxon>Pseudomonadati</taxon>
        <taxon>Pseudomonadota</taxon>
        <taxon>Alphaproteobacteria</taxon>
        <taxon>Rhodobacterales</taxon>
        <taxon>Paracoccaceae</taxon>
        <taxon>Aliishimia</taxon>
    </lineage>
</organism>
<gene>
    <name evidence="2" type="ORF">E4Z66_06585</name>
</gene>
<reference evidence="2 3" key="1">
    <citation type="submission" date="2019-04" db="EMBL/GenBank/DDBJ databases">
        <title>Shimia ponticola sp. nov., isolated from seawater.</title>
        <authorList>
            <person name="Kim Y.-O."/>
            <person name="Yoon J.-H."/>
        </authorList>
    </citation>
    <scope>NUCLEOTIDE SEQUENCE [LARGE SCALE GENOMIC DNA]</scope>
    <source>
        <strain evidence="2 3">MYP11</strain>
    </source>
</reference>
<comment type="caution">
    <text evidence="2">The sequence shown here is derived from an EMBL/GenBank/DDBJ whole genome shotgun (WGS) entry which is preliminary data.</text>
</comment>
<evidence type="ECO:0000256" key="1">
    <source>
        <dbReference type="SAM" id="MobiDB-lite"/>
    </source>
</evidence>
<accession>A0A4S4NB66</accession>
<evidence type="ECO:0000313" key="3">
    <source>
        <dbReference type="Proteomes" id="UP000306602"/>
    </source>
</evidence>
<dbReference type="EMBL" id="SRKY01000002">
    <property type="protein sequence ID" value="THH36612.1"/>
    <property type="molecule type" value="Genomic_DNA"/>
</dbReference>
<protein>
    <submittedName>
        <fullName evidence="2">Uncharacterized protein</fullName>
    </submittedName>
</protein>
<keyword evidence="3" id="KW-1185">Reference proteome</keyword>
<dbReference type="Proteomes" id="UP000306602">
    <property type="component" value="Unassembled WGS sequence"/>
</dbReference>
<name>A0A4S4NB66_9RHOB</name>
<dbReference type="AlphaFoldDB" id="A0A4S4NB66"/>
<evidence type="ECO:0000313" key="2">
    <source>
        <dbReference type="EMBL" id="THH36612.1"/>
    </source>
</evidence>
<dbReference type="RefSeq" id="WP_136462214.1">
    <property type="nucleotide sequence ID" value="NZ_SRKY01000002.1"/>
</dbReference>
<proteinExistence type="predicted"/>
<sequence length="167" mass="18115">MPFAFQFPCHPGKGQRVFAPASETGSAAPENTDAHTGEHPVAQTDPDYTVETEWGASVSLADVQAAFDMAGDAVRRDDPRASALQARALFLFQTFNARHHRAIQIAAHEQIKLIHERLPCVDEAQRAVLDAKLKVWEGMLLEATAALARSEASQKASASRVRDGRAA</sequence>